<dbReference type="SUPFAM" id="SSF51215">
    <property type="entry name" value="Regulatory protein AraC"/>
    <property type="match status" value="1"/>
</dbReference>
<dbReference type="SUPFAM" id="SSF46689">
    <property type="entry name" value="Homeodomain-like"/>
    <property type="match status" value="2"/>
</dbReference>
<dbReference type="PANTHER" id="PTHR46796">
    <property type="entry name" value="HTH-TYPE TRANSCRIPTIONAL ACTIVATOR RHAS-RELATED"/>
    <property type="match status" value="1"/>
</dbReference>
<reference evidence="6 7" key="1">
    <citation type="submission" date="2013-03" db="EMBL/GenBank/DDBJ databases">
        <authorList>
            <person name="Linke B."/>
        </authorList>
    </citation>
    <scope>NUCLEOTIDE SEQUENCE [LARGE SCALE GENOMIC DNA]</scope>
    <source>
        <strain evidence="6 7">B13</strain>
    </source>
</reference>
<dbReference type="Gene3D" id="1.10.10.60">
    <property type="entry name" value="Homeodomain-like"/>
    <property type="match status" value="2"/>
</dbReference>
<gene>
    <name evidence="6" type="ORF">PKB_3093</name>
</gene>
<feature type="domain" description="HTH araC/xylS-type" evidence="5">
    <location>
        <begin position="174"/>
        <end position="271"/>
    </location>
</feature>
<dbReference type="HOGENOM" id="CLU_000445_81_0_6"/>
<keyword evidence="1" id="KW-0805">Transcription regulation</keyword>
<dbReference type="OrthoDB" id="9783876at2"/>
<evidence type="ECO:0000256" key="1">
    <source>
        <dbReference type="ARBA" id="ARBA00023015"/>
    </source>
</evidence>
<evidence type="ECO:0000313" key="7">
    <source>
        <dbReference type="Proteomes" id="UP000025241"/>
    </source>
</evidence>
<keyword evidence="3" id="KW-0804">Transcription</keyword>
<dbReference type="InterPro" id="IPR032783">
    <property type="entry name" value="AraC_lig"/>
</dbReference>
<evidence type="ECO:0000256" key="3">
    <source>
        <dbReference type="ARBA" id="ARBA00023163"/>
    </source>
</evidence>
<comment type="function">
    <text evidence="4">Regulatory protein of the TOL plasmid xyl operons. XylS activates the xylXYZLTEGFJQKIH operon required for the degradation of toluene, m-xylene and p-xylene.</text>
</comment>
<dbReference type="STRING" id="1301098.PKB_3093"/>
<protein>
    <submittedName>
        <fullName evidence="6">AraC family transcriptional regulator</fullName>
    </submittedName>
</protein>
<dbReference type="EMBL" id="HG322950">
    <property type="protein sequence ID" value="CDF84440.1"/>
    <property type="molecule type" value="Genomic_DNA"/>
</dbReference>
<dbReference type="InterPro" id="IPR050204">
    <property type="entry name" value="AraC_XylS_family_regulators"/>
</dbReference>
<dbReference type="RefSeq" id="WP_043253000.1">
    <property type="nucleotide sequence ID" value="NZ_HG322950.1"/>
</dbReference>
<evidence type="ECO:0000313" key="6">
    <source>
        <dbReference type="EMBL" id="CDF84440.1"/>
    </source>
</evidence>
<dbReference type="KEGG" id="pkc:PKB_3093"/>
<dbReference type="Proteomes" id="UP000025241">
    <property type="component" value="Chromosome I"/>
</dbReference>
<organism evidence="6 7">
    <name type="scientific">Pseudomonas knackmussii (strain DSM 6978 / CCUG 54928 / LMG 23759 / B13)</name>
    <dbReference type="NCBI Taxonomy" id="1301098"/>
    <lineage>
        <taxon>Bacteria</taxon>
        <taxon>Pseudomonadati</taxon>
        <taxon>Pseudomonadota</taxon>
        <taxon>Gammaproteobacteria</taxon>
        <taxon>Pseudomonadales</taxon>
        <taxon>Pseudomonadaceae</taxon>
        <taxon>Pseudomonas</taxon>
    </lineage>
</organism>
<dbReference type="eggNOG" id="COG2207">
    <property type="taxonomic scope" value="Bacteria"/>
</dbReference>
<dbReference type="GO" id="GO:0043565">
    <property type="term" value="F:sequence-specific DNA binding"/>
    <property type="evidence" value="ECO:0007669"/>
    <property type="project" value="InterPro"/>
</dbReference>
<keyword evidence="2" id="KW-0238">DNA-binding</keyword>
<dbReference type="InterPro" id="IPR009057">
    <property type="entry name" value="Homeodomain-like_sf"/>
</dbReference>
<dbReference type="Pfam" id="PF12852">
    <property type="entry name" value="Cupin_6"/>
    <property type="match status" value="1"/>
</dbReference>
<name>A0A024HHD5_PSEKB</name>
<dbReference type="PROSITE" id="PS01124">
    <property type="entry name" value="HTH_ARAC_FAMILY_2"/>
    <property type="match status" value="1"/>
</dbReference>
<proteinExistence type="predicted"/>
<dbReference type="PANTHER" id="PTHR46796:SF7">
    <property type="entry name" value="ARAC FAMILY TRANSCRIPTIONAL REGULATOR"/>
    <property type="match status" value="1"/>
</dbReference>
<keyword evidence="7" id="KW-1185">Reference proteome</keyword>
<dbReference type="Pfam" id="PF12833">
    <property type="entry name" value="HTH_18"/>
    <property type="match status" value="1"/>
</dbReference>
<dbReference type="AlphaFoldDB" id="A0A024HHD5"/>
<accession>A0A024HHD5</accession>
<evidence type="ECO:0000259" key="5">
    <source>
        <dbReference type="PROSITE" id="PS01124"/>
    </source>
</evidence>
<dbReference type="InterPro" id="IPR018060">
    <property type="entry name" value="HTH_AraC"/>
</dbReference>
<dbReference type="SMART" id="SM00342">
    <property type="entry name" value="HTH_ARAC"/>
    <property type="match status" value="1"/>
</dbReference>
<dbReference type="GO" id="GO:0003700">
    <property type="term" value="F:DNA-binding transcription factor activity"/>
    <property type="evidence" value="ECO:0007669"/>
    <property type="project" value="InterPro"/>
</dbReference>
<reference evidence="6 7" key="2">
    <citation type="submission" date="2014-05" db="EMBL/GenBank/DDBJ databases">
        <title>Genome sequence of the 3-chlorobenzoate degrading bacterium Pseudomonas knackmussii B13 shows multiple evidence for horizontal gene transfer.</title>
        <authorList>
            <person name="Miyazaki R."/>
            <person name="Bertelli C."/>
            <person name="Falquet L."/>
            <person name="Robinson-Rechavi M."/>
            <person name="Gharib W."/>
            <person name="Roy S."/>
            <person name="Van der Meer J.R."/>
        </authorList>
    </citation>
    <scope>NUCLEOTIDE SEQUENCE [LARGE SCALE GENOMIC DNA]</scope>
    <source>
        <strain evidence="6 7">B13</strain>
    </source>
</reference>
<dbReference type="InterPro" id="IPR037923">
    <property type="entry name" value="HTH-like"/>
</dbReference>
<dbReference type="PATRIC" id="fig|1301098.3.peg.3119"/>
<evidence type="ECO:0000256" key="2">
    <source>
        <dbReference type="ARBA" id="ARBA00023125"/>
    </source>
</evidence>
<sequence>MDRLSTLLTHFSAHASTYFSGAFCATERFPAAEGRGHVHLLRKGRVSFRTEDGQRIRVEEPSLLLVPRPYGHELQADEADGAELVCASLAFDGGMDNPLTRALPSYSLVPLSQLPSLAGNLDWLFAEAFGAECGRDAILNRLFELMLIQLLRHLMATSGLSAGMLAGLAEPRLARALTLMHDEPARSWSVEELAQACHMSRASFAALFRKVIGATPADYLVGWRVSLAQKRLREGRPVALIADETGYESPSALARAFRRKVGASPREWLQGAQ</sequence>
<evidence type="ECO:0000256" key="4">
    <source>
        <dbReference type="ARBA" id="ARBA00037345"/>
    </source>
</evidence>